<dbReference type="EMBL" id="CP074691">
    <property type="protein sequence ID" value="QVL36812.1"/>
    <property type="molecule type" value="Genomic_DNA"/>
</dbReference>
<organism evidence="1 2">
    <name type="scientific">Aminirod propionatiphilus</name>
    <dbReference type="NCBI Taxonomy" id="3415223"/>
    <lineage>
        <taxon>Bacteria</taxon>
        <taxon>Thermotogati</taxon>
        <taxon>Synergistota</taxon>
        <taxon>Synergistia</taxon>
        <taxon>Synergistales</taxon>
        <taxon>Aminiphilaceae</taxon>
        <taxon>Aminirod</taxon>
    </lineage>
</organism>
<keyword evidence="1" id="KW-0547">Nucleotide-binding</keyword>
<keyword evidence="2" id="KW-1185">Reference proteome</keyword>
<reference evidence="1" key="1">
    <citation type="submission" date="2021-05" db="EMBL/GenBank/DDBJ databases">
        <title>An isolated secondary fermenter in methanogenic hydrocarbon-degrading communities.</title>
        <authorList>
            <person name="Liu Y.-F."/>
            <person name="Liu Z.-l."/>
        </authorList>
    </citation>
    <scope>NUCLEOTIDE SEQUENCE</scope>
    <source>
        <strain evidence="1">L-13</strain>
    </source>
</reference>
<accession>A0ACD1DXR4</accession>
<gene>
    <name evidence="1" type="ORF">KIH16_03245</name>
</gene>
<keyword evidence="1" id="KW-0067">ATP-binding</keyword>
<sequence length="460" mass="51515">MDQRWTLHFRKLGLIEEGSVRIAPLMVFTGDNNSGKSYAMTLLWGVIALGRDLFPSAVPESEAYRQCEAWLLARAQEGVDEVVLDGASMDLFVRWFGDNLNQKKQILCDDLFGKEKIRLKELRISDYARGKPFVLKWDRQALEGSRYSTNKKGSRRDAFVRFPLLGKESPRSDRYGMIKYLTWNLLMGDLSAPLFPARLSAESVPGGEILYLPAARTGFMLMRKVLAATLVSLGKEALPLTLPTRRFVQRLLNLSFKENGRYGPFADLLESRIFQGRVRPDGSPLPEYHYSPREKDGAPLPLWLTSSLVTELSPLLLFLRSGEDFRSLIIEEPEAHLHLKMQMELARLLARLVNAGLPVWVTTHGDSFFQQLSNLVKASALTQKQLPLVSMDAEESLSPEQVAAWHFRRSLSPANQERTEVISLAVDEGGIAGAAFNAGLAGLTKETLALEELADDGHED</sequence>
<evidence type="ECO:0000313" key="1">
    <source>
        <dbReference type="EMBL" id="QVL36812.1"/>
    </source>
</evidence>
<protein>
    <submittedName>
        <fullName evidence="1">ATP-binding protein</fullName>
    </submittedName>
</protein>
<dbReference type="Proteomes" id="UP000682204">
    <property type="component" value="Chromosome"/>
</dbReference>
<name>A0ACD1DXR4_9BACT</name>
<proteinExistence type="predicted"/>
<evidence type="ECO:0000313" key="2">
    <source>
        <dbReference type="Proteomes" id="UP000682204"/>
    </source>
</evidence>